<protein>
    <submittedName>
        <fullName evidence="1">Uncharacterized protein</fullName>
    </submittedName>
</protein>
<reference evidence="2" key="1">
    <citation type="journal article" date="2022" name="Mol. Ecol. Resour.">
        <title>The genomes of chicory, endive, great burdock and yacon provide insights into Asteraceae palaeo-polyploidization history and plant inulin production.</title>
        <authorList>
            <person name="Fan W."/>
            <person name="Wang S."/>
            <person name="Wang H."/>
            <person name="Wang A."/>
            <person name="Jiang F."/>
            <person name="Liu H."/>
            <person name="Zhao H."/>
            <person name="Xu D."/>
            <person name="Zhang Y."/>
        </authorList>
    </citation>
    <scope>NUCLEOTIDE SEQUENCE [LARGE SCALE GENOMIC DNA]</scope>
    <source>
        <strain evidence="2">cv. Yunnan</strain>
    </source>
</reference>
<name>A0ACB9IR24_9ASTR</name>
<evidence type="ECO:0000313" key="2">
    <source>
        <dbReference type="Proteomes" id="UP001056120"/>
    </source>
</evidence>
<sequence length="135" mass="14924">MMSSWCVERPDEGAVSFLVDVSWLGSGATRIGVQTFMRNADRQVKPTTAVDGADGEIGVMLAFLTLSMTGASVGDIPRGAMIRKTEWRRREVLVVRDFPPGFGPAWWRDRPLAAVKRVLFQEEPEADTSDAPDRV</sequence>
<evidence type="ECO:0000313" key="1">
    <source>
        <dbReference type="EMBL" id="KAI3810465.1"/>
    </source>
</evidence>
<gene>
    <name evidence="1" type="ORF">L1987_20078</name>
</gene>
<comment type="caution">
    <text evidence="1">The sequence shown here is derived from an EMBL/GenBank/DDBJ whole genome shotgun (WGS) entry which is preliminary data.</text>
</comment>
<accession>A0ACB9IR24</accession>
<organism evidence="1 2">
    <name type="scientific">Smallanthus sonchifolius</name>
    <dbReference type="NCBI Taxonomy" id="185202"/>
    <lineage>
        <taxon>Eukaryota</taxon>
        <taxon>Viridiplantae</taxon>
        <taxon>Streptophyta</taxon>
        <taxon>Embryophyta</taxon>
        <taxon>Tracheophyta</taxon>
        <taxon>Spermatophyta</taxon>
        <taxon>Magnoliopsida</taxon>
        <taxon>eudicotyledons</taxon>
        <taxon>Gunneridae</taxon>
        <taxon>Pentapetalae</taxon>
        <taxon>asterids</taxon>
        <taxon>campanulids</taxon>
        <taxon>Asterales</taxon>
        <taxon>Asteraceae</taxon>
        <taxon>Asteroideae</taxon>
        <taxon>Heliantheae alliance</taxon>
        <taxon>Millerieae</taxon>
        <taxon>Smallanthus</taxon>
    </lineage>
</organism>
<dbReference type="Proteomes" id="UP001056120">
    <property type="component" value="Linkage Group LG07"/>
</dbReference>
<proteinExistence type="predicted"/>
<dbReference type="EMBL" id="CM042024">
    <property type="protein sequence ID" value="KAI3810465.1"/>
    <property type="molecule type" value="Genomic_DNA"/>
</dbReference>
<reference evidence="1 2" key="2">
    <citation type="journal article" date="2022" name="Mol. Ecol. Resour.">
        <title>The genomes of chicory, endive, great burdock and yacon provide insights into Asteraceae paleo-polyploidization history and plant inulin production.</title>
        <authorList>
            <person name="Fan W."/>
            <person name="Wang S."/>
            <person name="Wang H."/>
            <person name="Wang A."/>
            <person name="Jiang F."/>
            <person name="Liu H."/>
            <person name="Zhao H."/>
            <person name="Xu D."/>
            <person name="Zhang Y."/>
        </authorList>
    </citation>
    <scope>NUCLEOTIDE SEQUENCE [LARGE SCALE GENOMIC DNA]</scope>
    <source>
        <strain evidence="2">cv. Yunnan</strain>
        <tissue evidence="1">Leaves</tissue>
    </source>
</reference>
<keyword evidence="2" id="KW-1185">Reference proteome</keyword>